<keyword evidence="5" id="KW-0408">Iron</keyword>
<dbReference type="CDD" id="cd11058">
    <property type="entry name" value="CYP60B-like"/>
    <property type="match status" value="1"/>
</dbReference>
<reference evidence="7 8" key="1">
    <citation type="submission" date="2024-02" db="EMBL/GenBank/DDBJ databases">
        <title>De novo assembly and annotation of 12 fungi associated with fruit tree decline syndrome in Ontario, Canada.</title>
        <authorList>
            <person name="Sulman M."/>
            <person name="Ellouze W."/>
            <person name="Ilyukhin E."/>
        </authorList>
    </citation>
    <scope>NUCLEOTIDE SEQUENCE [LARGE SCALE GENOMIC DNA]</scope>
    <source>
        <strain evidence="7 8">M42-189</strain>
    </source>
</reference>
<comment type="cofactor">
    <cofactor evidence="1">
        <name>heme</name>
        <dbReference type="ChEBI" id="CHEBI:30413"/>
    </cofactor>
</comment>
<keyword evidence="4" id="KW-0479">Metal-binding</keyword>
<organism evidence="7 8">
    <name type="scientific">Paraconiothyrium brasiliense</name>
    <dbReference type="NCBI Taxonomy" id="300254"/>
    <lineage>
        <taxon>Eukaryota</taxon>
        <taxon>Fungi</taxon>
        <taxon>Dikarya</taxon>
        <taxon>Ascomycota</taxon>
        <taxon>Pezizomycotina</taxon>
        <taxon>Dothideomycetes</taxon>
        <taxon>Pleosporomycetidae</taxon>
        <taxon>Pleosporales</taxon>
        <taxon>Massarineae</taxon>
        <taxon>Didymosphaeriaceae</taxon>
        <taxon>Paraconiothyrium</taxon>
    </lineage>
</organism>
<evidence type="ECO:0000256" key="5">
    <source>
        <dbReference type="ARBA" id="ARBA00023004"/>
    </source>
</evidence>
<dbReference type="Proteomes" id="UP001521785">
    <property type="component" value="Unassembled WGS sequence"/>
</dbReference>
<evidence type="ECO:0000256" key="4">
    <source>
        <dbReference type="ARBA" id="ARBA00022723"/>
    </source>
</evidence>
<keyword evidence="8" id="KW-1185">Reference proteome</keyword>
<dbReference type="PRINTS" id="PR00463">
    <property type="entry name" value="EP450I"/>
</dbReference>
<evidence type="ECO:0000313" key="7">
    <source>
        <dbReference type="EMBL" id="KAL1610701.1"/>
    </source>
</evidence>
<evidence type="ECO:0000256" key="6">
    <source>
        <dbReference type="SAM" id="SignalP"/>
    </source>
</evidence>
<dbReference type="InterPro" id="IPR002401">
    <property type="entry name" value="Cyt_P450_E_grp-I"/>
</dbReference>
<dbReference type="EMBL" id="JAKJXO020000002">
    <property type="protein sequence ID" value="KAL1610701.1"/>
    <property type="molecule type" value="Genomic_DNA"/>
</dbReference>
<sequence length="592" mass="65763">MKFFAAAALIPAALAASLTATNKCTTSIFVKPDAQGFSGAISEIKPGETWTGPFETQLFGNAVKFSTSSTDFSRPISFDYSISNGLTYYDVSDAAGAPFKLVASDTTGGGQTCPEISIKIFYNIYLHPLRTYPGPKLWAASRLTWTHAMQSGQYHLKLHELHTKYGPVVRVAPDELSYINPEAWKDIYGNRNIPKNAVWAGQEEKEHPVSIVSTHEETHVRNRRALTGAFTEHAISEHASVLEDLIGLMITRFKEQTTNGEGKAVVDLVDWTNFLTFDISGLLSYGESFSSVSDGRAHPWVEISCSFGKGIALMASINFFSPLNKVLKYAMPKSVMKKMDYHKQIAHEKFLQRLALGENKGKQDYVGSIMAYNAEKGEVKIPKDEIEANMTLLIFAGSETTSTALAAILTQLLQAPAALRKLEEEVRGAFQREEDIHIGSVAKLEYLDAVINEGIRMGPPASIALPRLTVKEEIVAGQPVPRSTFISVNQYPAFRSPNNFTQPDSFVPERFFADSPFPSDRLDAFEPFLMGRHKCIGQKLAMTIMRLTLTRLVFAFDLKAVECVPDFGKQNTYIFWEKKPLRVELRLRADCA</sequence>
<dbReference type="InterPro" id="IPR036396">
    <property type="entry name" value="Cyt_P450_sf"/>
</dbReference>
<comment type="similarity">
    <text evidence="2">Belongs to the cytochrome P450 family.</text>
</comment>
<evidence type="ECO:0000256" key="1">
    <source>
        <dbReference type="ARBA" id="ARBA00001971"/>
    </source>
</evidence>
<keyword evidence="3" id="KW-0349">Heme</keyword>
<protein>
    <recommendedName>
        <fullName evidence="9">Cytochrome P450</fullName>
    </recommendedName>
</protein>
<dbReference type="SUPFAM" id="SSF48264">
    <property type="entry name" value="Cytochrome P450"/>
    <property type="match status" value="1"/>
</dbReference>
<proteinExistence type="inferred from homology"/>
<dbReference type="PRINTS" id="PR00385">
    <property type="entry name" value="P450"/>
</dbReference>
<evidence type="ECO:0008006" key="9">
    <source>
        <dbReference type="Google" id="ProtNLM"/>
    </source>
</evidence>
<evidence type="ECO:0000256" key="2">
    <source>
        <dbReference type="ARBA" id="ARBA00010617"/>
    </source>
</evidence>
<gene>
    <name evidence="7" type="ORF">SLS60_002371</name>
</gene>
<dbReference type="InterPro" id="IPR050121">
    <property type="entry name" value="Cytochrome_P450_monoxygenase"/>
</dbReference>
<dbReference type="Gene3D" id="1.10.630.10">
    <property type="entry name" value="Cytochrome P450"/>
    <property type="match status" value="1"/>
</dbReference>
<dbReference type="Pfam" id="PF00067">
    <property type="entry name" value="p450"/>
    <property type="match status" value="1"/>
</dbReference>
<dbReference type="InterPro" id="IPR006771">
    <property type="entry name" value="CetA-like"/>
</dbReference>
<dbReference type="PANTHER" id="PTHR24305:SF210">
    <property type="entry name" value="CYTOCHROME P450 MONOOXYGENASE ASQL-RELATED"/>
    <property type="match status" value="1"/>
</dbReference>
<feature type="chain" id="PRO_5046263423" description="Cytochrome P450" evidence="6">
    <location>
        <begin position="16"/>
        <end position="592"/>
    </location>
</feature>
<evidence type="ECO:0000256" key="3">
    <source>
        <dbReference type="ARBA" id="ARBA00022617"/>
    </source>
</evidence>
<dbReference type="InterPro" id="IPR001128">
    <property type="entry name" value="Cyt_P450"/>
</dbReference>
<evidence type="ECO:0000313" key="8">
    <source>
        <dbReference type="Proteomes" id="UP001521785"/>
    </source>
</evidence>
<dbReference type="PANTHER" id="PTHR24305">
    <property type="entry name" value="CYTOCHROME P450"/>
    <property type="match status" value="1"/>
</dbReference>
<dbReference type="Pfam" id="PF04681">
    <property type="entry name" value="Bys1"/>
    <property type="match status" value="1"/>
</dbReference>
<keyword evidence="6" id="KW-0732">Signal</keyword>
<feature type="signal peptide" evidence="6">
    <location>
        <begin position="1"/>
        <end position="15"/>
    </location>
</feature>
<name>A0ABR3S1Y9_9PLEO</name>
<comment type="caution">
    <text evidence="7">The sequence shown here is derived from an EMBL/GenBank/DDBJ whole genome shotgun (WGS) entry which is preliminary data.</text>
</comment>
<accession>A0ABR3S1Y9</accession>